<reference evidence="1 2" key="1">
    <citation type="submission" date="2019-12" db="EMBL/GenBank/DDBJ databases">
        <title>Sequencing and analysis of the whole genome of Mycoplasma gallinaceum strain Peacock20181011.</title>
        <authorList>
            <person name="Liu X."/>
            <person name="Qin Z."/>
            <person name="Xu H."/>
        </authorList>
    </citation>
    <scope>NUCLEOTIDE SEQUENCE [LARGE SCALE GENOMIC DNA]</scope>
    <source>
        <strain evidence="1 2">Peacock20181011</strain>
    </source>
</reference>
<dbReference type="Proteomes" id="UP000503310">
    <property type="component" value="Chromosome"/>
</dbReference>
<proteinExistence type="predicted"/>
<dbReference type="EMBL" id="CP047225">
    <property type="protein sequence ID" value="QIW62397.1"/>
    <property type="molecule type" value="Genomic_DNA"/>
</dbReference>
<gene>
    <name evidence="1" type="ORF">GOQ20_03140</name>
</gene>
<name>A0A6H0V5T7_9BACT</name>
<accession>A0A6H0V5T7</accession>
<dbReference type="AlphaFoldDB" id="A0A6H0V5T7"/>
<organism evidence="1 2">
    <name type="scientific">Mycoplasmopsis gallinacea</name>
    <dbReference type="NCBI Taxonomy" id="29556"/>
    <lineage>
        <taxon>Bacteria</taxon>
        <taxon>Bacillati</taxon>
        <taxon>Mycoplasmatota</taxon>
        <taxon>Mycoplasmoidales</taxon>
        <taxon>Metamycoplasmataceae</taxon>
        <taxon>Mycoplasmopsis</taxon>
    </lineage>
</organism>
<evidence type="ECO:0000313" key="2">
    <source>
        <dbReference type="Proteomes" id="UP000503310"/>
    </source>
</evidence>
<evidence type="ECO:0000313" key="1">
    <source>
        <dbReference type="EMBL" id="QIW62397.1"/>
    </source>
</evidence>
<protein>
    <submittedName>
        <fullName evidence="1">Uncharacterized protein</fullName>
    </submittedName>
</protein>
<dbReference type="RefSeq" id="WP_167845362.1">
    <property type="nucleotide sequence ID" value="NZ_CP047225.1"/>
</dbReference>
<sequence length="45" mass="5621">MRIIKDPMSSNEFFTKFKEEMMPFIKENVEKRIKDLRLQKQEKEE</sequence>